<dbReference type="EMBL" id="QTSX02007224">
    <property type="protein sequence ID" value="KAJ9049515.1"/>
    <property type="molecule type" value="Genomic_DNA"/>
</dbReference>
<dbReference type="Proteomes" id="UP001165960">
    <property type="component" value="Unassembled WGS sequence"/>
</dbReference>
<organism evidence="1 2">
    <name type="scientific">Entomophthora muscae</name>
    <dbReference type="NCBI Taxonomy" id="34485"/>
    <lineage>
        <taxon>Eukaryota</taxon>
        <taxon>Fungi</taxon>
        <taxon>Fungi incertae sedis</taxon>
        <taxon>Zoopagomycota</taxon>
        <taxon>Entomophthoromycotina</taxon>
        <taxon>Entomophthoromycetes</taxon>
        <taxon>Entomophthorales</taxon>
        <taxon>Entomophthoraceae</taxon>
        <taxon>Entomophthora</taxon>
    </lineage>
</organism>
<comment type="caution">
    <text evidence="1">The sequence shown here is derived from an EMBL/GenBank/DDBJ whole genome shotgun (WGS) entry which is preliminary data.</text>
</comment>
<accession>A0ACC2RHF2</accession>
<protein>
    <submittedName>
        <fullName evidence="1">Uncharacterized protein</fullName>
    </submittedName>
</protein>
<gene>
    <name evidence="1" type="ORF">DSO57_1023643</name>
</gene>
<keyword evidence="2" id="KW-1185">Reference proteome</keyword>
<reference evidence="1" key="1">
    <citation type="submission" date="2022-04" db="EMBL/GenBank/DDBJ databases">
        <title>Genome of the entomopathogenic fungus Entomophthora muscae.</title>
        <authorList>
            <person name="Elya C."/>
            <person name="Lovett B.R."/>
            <person name="Lee E."/>
            <person name="Macias A.M."/>
            <person name="Hajek A.E."/>
            <person name="De Bivort B.L."/>
            <person name="Kasson M.T."/>
            <person name="De Fine Licht H.H."/>
            <person name="Stajich J.E."/>
        </authorList>
    </citation>
    <scope>NUCLEOTIDE SEQUENCE</scope>
    <source>
        <strain evidence="1">Berkeley</strain>
    </source>
</reference>
<evidence type="ECO:0000313" key="1">
    <source>
        <dbReference type="EMBL" id="KAJ9049515.1"/>
    </source>
</evidence>
<evidence type="ECO:0000313" key="2">
    <source>
        <dbReference type="Proteomes" id="UP001165960"/>
    </source>
</evidence>
<name>A0ACC2RHF2_9FUNG</name>
<sequence length="134" mass="13946">MVCSSAPLDEFLDCLAVAAKAVFLPENTKIAFICTAVNATTASLLPWADASTPLLELIAQLQALTVSSNLENKLLLSAVKSVKDSIAVLEFPVETDIEPTCPTSSIIAPAPKPTPTQPAPTQALSSVLPTSVTK</sequence>
<proteinExistence type="predicted"/>